<accession>A0A6N1ART4</accession>
<evidence type="ECO:0000259" key="2">
    <source>
        <dbReference type="SMART" id="SM00382"/>
    </source>
</evidence>
<evidence type="ECO:0000313" key="4">
    <source>
        <dbReference type="Proteomes" id="UP000509702"/>
    </source>
</evidence>
<evidence type="ECO:0000313" key="3">
    <source>
        <dbReference type="EMBL" id="QKS50812.1"/>
    </source>
</evidence>
<evidence type="ECO:0000256" key="1">
    <source>
        <dbReference type="SAM" id="MobiDB-lite"/>
    </source>
</evidence>
<dbReference type="InterPro" id="IPR027417">
    <property type="entry name" value="P-loop_NTPase"/>
</dbReference>
<dbReference type="SMART" id="SM00382">
    <property type="entry name" value="AAA"/>
    <property type="match status" value="1"/>
</dbReference>
<dbReference type="Gene3D" id="3.40.50.300">
    <property type="entry name" value="P-loop containing nucleotide triphosphate hydrolases"/>
    <property type="match status" value="1"/>
</dbReference>
<keyword evidence="3" id="KW-0547">Nucleotide-binding</keyword>
<name>A0A6N1ART4_9PROT</name>
<dbReference type="KEGG" id="aoz:HUE56_09700"/>
<sequence>MEEVRLILSLQDCDDEAPCLQVSGPSGVGKSTLRKKLAREYKAVPDGRLIDEPPYPVMTADHIPLLQFVMPEGPTVKSVGMEMLRMFGDPAWYRGDKYSFGKRVDTLVAACGTVGILIDEAQRAVDRNGVVVTEELADWFKSRHDENNVCLIFLGLGRLSYLFEQDSQHERRCDAELRMPPYRWRTGDGMDDLEDQAQFIGTLLAFQKLSPMPFDVDVTEDRIALRFYYASRGVIGALKKLLKRCVRIVARDSAIPRRITLELLEDAFDLAFRKEAHGMINPFSSTYAGQLPPPIEDDSLPRPDVAARRGAKKRRLRKETVNQALTKR</sequence>
<dbReference type="Proteomes" id="UP000509702">
    <property type="component" value="Chromosome"/>
</dbReference>
<reference evidence="3 4" key="1">
    <citation type="submission" date="2020-06" db="EMBL/GenBank/DDBJ databases">
        <title>Complete genome of Azosprillum oryzae KACC14407.</title>
        <authorList>
            <person name="Kim M."/>
            <person name="Park Y.-J."/>
            <person name="Shin J.-H."/>
        </authorList>
    </citation>
    <scope>NUCLEOTIDE SEQUENCE [LARGE SCALE GENOMIC DNA]</scope>
    <source>
        <strain evidence="3 4">KACC 14407</strain>
    </source>
</reference>
<gene>
    <name evidence="3" type="ORF">HUE56_09700</name>
</gene>
<keyword evidence="3" id="KW-0067">ATP-binding</keyword>
<dbReference type="RefSeq" id="WP_149201862.1">
    <property type="nucleotide sequence ID" value="NZ_BSOV01000146.1"/>
</dbReference>
<feature type="domain" description="AAA+ ATPase" evidence="2">
    <location>
        <begin position="16"/>
        <end position="241"/>
    </location>
</feature>
<dbReference type="GO" id="GO:0016887">
    <property type="term" value="F:ATP hydrolysis activity"/>
    <property type="evidence" value="ECO:0007669"/>
    <property type="project" value="InterPro"/>
</dbReference>
<dbReference type="SUPFAM" id="SSF52540">
    <property type="entry name" value="P-loop containing nucleoside triphosphate hydrolases"/>
    <property type="match status" value="1"/>
</dbReference>
<organism evidence="3 4">
    <name type="scientific">Azospirillum oryzae</name>
    <dbReference type="NCBI Taxonomy" id="286727"/>
    <lineage>
        <taxon>Bacteria</taxon>
        <taxon>Pseudomonadati</taxon>
        <taxon>Pseudomonadota</taxon>
        <taxon>Alphaproteobacteria</taxon>
        <taxon>Rhodospirillales</taxon>
        <taxon>Azospirillaceae</taxon>
        <taxon>Azospirillum</taxon>
    </lineage>
</organism>
<protein>
    <submittedName>
        <fullName evidence="3">ATP-binding protein</fullName>
    </submittedName>
</protein>
<keyword evidence="4" id="KW-1185">Reference proteome</keyword>
<dbReference type="AlphaFoldDB" id="A0A6N1ART4"/>
<feature type="region of interest" description="Disordered" evidence="1">
    <location>
        <begin position="291"/>
        <end position="328"/>
    </location>
</feature>
<proteinExistence type="predicted"/>
<dbReference type="Pfam" id="PF13401">
    <property type="entry name" value="AAA_22"/>
    <property type="match status" value="1"/>
</dbReference>
<dbReference type="EMBL" id="CP054619">
    <property type="protein sequence ID" value="QKS50812.1"/>
    <property type="molecule type" value="Genomic_DNA"/>
</dbReference>
<dbReference type="OrthoDB" id="14765at2"/>
<dbReference type="GO" id="GO:0005524">
    <property type="term" value="F:ATP binding"/>
    <property type="evidence" value="ECO:0007669"/>
    <property type="project" value="UniProtKB-KW"/>
</dbReference>
<dbReference type="InterPro" id="IPR049945">
    <property type="entry name" value="AAA_22"/>
</dbReference>
<dbReference type="InterPro" id="IPR003593">
    <property type="entry name" value="AAA+_ATPase"/>
</dbReference>